<dbReference type="PANTHER" id="PTHR23068:SF25">
    <property type="entry name" value="DNA (CYTOSINE-5)-METHYLTRANSFERASE DRM2"/>
    <property type="match status" value="1"/>
</dbReference>
<evidence type="ECO:0000256" key="6">
    <source>
        <dbReference type="ARBA" id="ARBA00022723"/>
    </source>
</evidence>
<dbReference type="Pfam" id="PF17980">
    <property type="entry name" value="ADD_DNMT3"/>
    <property type="match status" value="1"/>
</dbReference>
<evidence type="ECO:0000256" key="5">
    <source>
        <dbReference type="ARBA" id="ARBA00022691"/>
    </source>
</evidence>
<evidence type="ECO:0000313" key="12">
    <source>
        <dbReference type="EMBL" id="CAB3981845.1"/>
    </source>
</evidence>
<name>A0A6S7FQ93_PARCT</name>
<comment type="subcellular location">
    <subcellularLocation>
        <location evidence="1">Nucleus</location>
    </subcellularLocation>
</comment>
<dbReference type="Pfam" id="PF21255">
    <property type="entry name" value="DNMT3_ADD_GATA1-like"/>
    <property type="match status" value="1"/>
</dbReference>
<dbReference type="Gene3D" id="3.30.40.10">
    <property type="entry name" value="Zinc/RING finger domain, C3HC4 (zinc finger)"/>
    <property type="match status" value="1"/>
</dbReference>
<accession>A0A6S7FQ93</accession>
<feature type="non-terminal residue" evidence="12">
    <location>
        <position position="1"/>
    </location>
</feature>
<dbReference type="PANTHER" id="PTHR23068">
    <property type="entry name" value="DNA CYTOSINE-5- -METHYLTRANSFERASE 3-RELATED"/>
    <property type="match status" value="1"/>
</dbReference>
<feature type="active site" evidence="10">
    <location>
        <position position="280"/>
    </location>
</feature>
<evidence type="ECO:0000259" key="11">
    <source>
        <dbReference type="PROSITE" id="PS51533"/>
    </source>
</evidence>
<keyword evidence="4 10" id="KW-0808">Transferase</keyword>
<dbReference type="InterPro" id="IPR050390">
    <property type="entry name" value="C5-Methyltransferase"/>
</dbReference>
<evidence type="ECO:0000256" key="7">
    <source>
        <dbReference type="ARBA" id="ARBA00022771"/>
    </source>
</evidence>
<comment type="caution">
    <text evidence="12">The sequence shown here is derived from an EMBL/GenBank/DDBJ whole genome shotgun (WGS) entry which is preliminary data.</text>
</comment>
<sequence length="496" mass="56016">SMPKLISQLVLEQAQMQIPSKPNFGSRQVLEPPCLSGLQMLYKGKASGTDKMIRQRGIIRDICLGCGDIKISVHHPLFHGSLCEECKETFLECVYLFDEDGYQMYCTICGDGKEVFMCESSGCFRSYCAVCLELICGAGTVDKISSLDKWCCILCLDVKVGLLEKREDWQEQLRDLFASDKEQEYLAPKICAPVPPEHRQPLRVLSLFDGIGTGLLALKELGLDVHVYIASEIDENATRVVKVQHCEDDVVQFVGDIEQITREQIEMWGPFDLVIGASPCNDLSIANPARQGIYEGSGRLFFEYFRLLMYAKPQRDDSRPFFWLFENVVSMRAVDKRTISRFLQCNPVVVDAKDISPARRARYFWGNLPGMNRPTIPVAGDKLSLQSCLEPHCGRKARFTKIQTVTTKANSIKQTKQGILPVEVSDSDVTEDLLWCTEMERLFGFPAHYTDVGNMGKNQRQKLLGKSWSVPVIRHLLSPLREYFCSKSSAEIQNTS</sequence>
<gene>
    <name evidence="12" type="ORF">PACLA_8A075192</name>
</gene>
<dbReference type="GO" id="GO:0032259">
    <property type="term" value="P:methylation"/>
    <property type="evidence" value="ECO:0007669"/>
    <property type="project" value="UniProtKB-KW"/>
</dbReference>
<dbReference type="GO" id="GO:0008270">
    <property type="term" value="F:zinc ion binding"/>
    <property type="evidence" value="ECO:0007669"/>
    <property type="project" value="UniProtKB-KW"/>
</dbReference>
<dbReference type="InterPro" id="IPR029063">
    <property type="entry name" value="SAM-dependent_MTases_sf"/>
</dbReference>
<dbReference type="Pfam" id="PF00145">
    <property type="entry name" value="DNA_methylase"/>
    <property type="match status" value="1"/>
</dbReference>
<dbReference type="Gene3D" id="3.40.50.150">
    <property type="entry name" value="Vaccinia Virus protein VP39"/>
    <property type="match status" value="2"/>
</dbReference>
<keyword evidence="6" id="KW-0479">Metal-binding</keyword>
<organism evidence="12 13">
    <name type="scientific">Paramuricea clavata</name>
    <name type="common">Red gorgonian</name>
    <name type="synonym">Violescent sea-whip</name>
    <dbReference type="NCBI Taxonomy" id="317549"/>
    <lineage>
        <taxon>Eukaryota</taxon>
        <taxon>Metazoa</taxon>
        <taxon>Cnidaria</taxon>
        <taxon>Anthozoa</taxon>
        <taxon>Octocorallia</taxon>
        <taxon>Malacalcyonacea</taxon>
        <taxon>Plexauridae</taxon>
        <taxon>Paramuricea</taxon>
    </lineage>
</organism>
<evidence type="ECO:0000256" key="10">
    <source>
        <dbReference type="PROSITE-ProRule" id="PRU01016"/>
    </source>
</evidence>
<dbReference type="OrthoDB" id="641149at2759"/>
<dbReference type="SUPFAM" id="SSF53335">
    <property type="entry name" value="S-adenosyl-L-methionine-dependent methyltransferases"/>
    <property type="match status" value="1"/>
</dbReference>
<feature type="domain" description="PHD-type" evidence="11">
    <location>
        <begin position="51"/>
        <end position="182"/>
    </location>
</feature>
<evidence type="ECO:0000256" key="8">
    <source>
        <dbReference type="ARBA" id="ARBA00022833"/>
    </source>
</evidence>
<dbReference type="PROSITE" id="PS51533">
    <property type="entry name" value="ADD"/>
    <property type="match status" value="1"/>
</dbReference>
<reference evidence="12" key="1">
    <citation type="submission" date="2020-04" db="EMBL/GenBank/DDBJ databases">
        <authorList>
            <person name="Alioto T."/>
            <person name="Alioto T."/>
            <person name="Gomez Garrido J."/>
        </authorList>
    </citation>
    <scope>NUCLEOTIDE SEQUENCE</scope>
    <source>
        <strain evidence="12">A484AB</strain>
    </source>
</reference>
<dbReference type="PROSITE" id="PS51679">
    <property type="entry name" value="SAM_MT_C5"/>
    <property type="match status" value="1"/>
</dbReference>
<evidence type="ECO:0000256" key="3">
    <source>
        <dbReference type="ARBA" id="ARBA00022603"/>
    </source>
</evidence>
<keyword evidence="8" id="KW-0862">Zinc</keyword>
<dbReference type="CDD" id="cd11725">
    <property type="entry name" value="ADDz_Dnmt3"/>
    <property type="match status" value="1"/>
</dbReference>
<keyword evidence="9" id="KW-0539">Nucleus</keyword>
<keyword evidence="3 10" id="KW-0489">Methyltransferase</keyword>
<keyword evidence="13" id="KW-1185">Reference proteome</keyword>
<dbReference type="GO" id="GO:0005634">
    <property type="term" value="C:nucleus"/>
    <property type="evidence" value="ECO:0007669"/>
    <property type="project" value="UniProtKB-SubCell"/>
</dbReference>
<dbReference type="InterPro" id="IPR001525">
    <property type="entry name" value="C5_MeTfrase"/>
</dbReference>
<evidence type="ECO:0000256" key="9">
    <source>
        <dbReference type="ARBA" id="ARBA00023242"/>
    </source>
</evidence>
<dbReference type="EMBL" id="CACRXK020000434">
    <property type="protein sequence ID" value="CAB3981845.1"/>
    <property type="molecule type" value="Genomic_DNA"/>
</dbReference>
<evidence type="ECO:0000256" key="4">
    <source>
        <dbReference type="ARBA" id="ARBA00022679"/>
    </source>
</evidence>
<dbReference type="InterPro" id="IPR013083">
    <property type="entry name" value="Znf_RING/FYVE/PHD"/>
</dbReference>
<dbReference type="InterPro" id="IPR040552">
    <property type="entry name" value="DNMT3_ADD_GATA1-like"/>
</dbReference>
<dbReference type="GO" id="GO:0003886">
    <property type="term" value="F:DNA (cytosine-5-)-methyltransferase activity"/>
    <property type="evidence" value="ECO:0007669"/>
    <property type="project" value="UniProtKB-EC"/>
</dbReference>
<dbReference type="InterPro" id="IPR049554">
    <property type="entry name" value="DNMT3_ADD_PHD"/>
</dbReference>
<keyword evidence="7" id="KW-0863">Zinc-finger</keyword>
<proteinExistence type="inferred from homology"/>
<dbReference type="InterPro" id="IPR025766">
    <property type="entry name" value="ADD"/>
</dbReference>
<dbReference type="Proteomes" id="UP001152795">
    <property type="component" value="Unassembled WGS sequence"/>
</dbReference>
<keyword evidence="5 10" id="KW-0949">S-adenosyl-L-methionine</keyword>
<dbReference type="AlphaFoldDB" id="A0A6S7FQ93"/>
<evidence type="ECO:0000256" key="2">
    <source>
        <dbReference type="ARBA" id="ARBA00011975"/>
    </source>
</evidence>
<evidence type="ECO:0000313" key="13">
    <source>
        <dbReference type="Proteomes" id="UP001152795"/>
    </source>
</evidence>
<evidence type="ECO:0000256" key="1">
    <source>
        <dbReference type="ARBA" id="ARBA00004123"/>
    </source>
</evidence>
<dbReference type="EC" id="2.1.1.37" evidence="2"/>
<comment type="similarity">
    <text evidence="10">Belongs to the class I-like SAM-binding methyltransferase superfamily. C5-methyltransferase family.</text>
</comment>
<protein>
    <recommendedName>
        <fullName evidence="2">DNA (cytosine-5-)-methyltransferase</fullName>
        <ecNumber evidence="2">2.1.1.37</ecNumber>
    </recommendedName>
</protein>